<evidence type="ECO:0000313" key="14">
    <source>
        <dbReference type="RefSeq" id="XP_065673582.1"/>
    </source>
</evidence>
<accession>A0ABM4DGL5</accession>
<feature type="domain" description="Ig-like" evidence="11">
    <location>
        <begin position="43"/>
        <end position="150"/>
    </location>
</feature>
<dbReference type="InterPro" id="IPR036116">
    <property type="entry name" value="FN3_sf"/>
</dbReference>
<comment type="subcellular location">
    <subcellularLocation>
        <location evidence="1">Membrane</location>
        <topology evidence="1">Single-pass membrane protein</topology>
    </subcellularLocation>
</comment>
<feature type="domain" description="Fibronectin type-III" evidence="12">
    <location>
        <begin position="429"/>
        <end position="538"/>
    </location>
</feature>
<dbReference type="InterPro" id="IPR016130">
    <property type="entry name" value="Tyr_Pase_AS"/>
</dbReference>
<sequence>MFWGTCSMVHNSGFARKPFQFILSIAMKVLLFLFTVVNAFFGPNGIAIAKNSANSEYALVNENKTLVCTIRSSNAIIDLKKDNKTLIHLVVQDNNFINIDNNYVISGSKTNDTISISIKIKIKLFEDKGLYTCFVNYSNSIVEEESYSLTVFEKPTIALYPSNISYDLYNIEKLSVYCNGTGQPSPNVVWITSFSNEKVMSPWLNITKFNKTGLFEFTCQVFNHFGNSSFIITMVTLKITVNIKDSKPKAIEADSDETSVLLHWKPSYFGKKYFYYYLSGPFLNETLLDNTVTSYNYSNLQPLRWYTFYLATCSNYSCSDVVKREVYTQARSNETLEFKVQNKNATSITFFIKHGNLGSINNISFTSVCKEVNEWKLNCTNVTLETKSITFSNLHPYTAYQFLAKTCVNRTELICYNEIKLFENTSMAVPSPVKIIHVNYTDNENNSLDVIWCTPHHSKADKVQYIIVYKYLNDELNISLEDLHPINTCGNYQYEYSFRITNLSGKACYSIRVDAKNEMGISNGKTIKILTDEETPSAPISLRLEKKTETSLHIKWIPPKSYVTGFEISYCMKDSDSCKPLKFGRDISEAVIPSLKEDTSYAIAISSYIIRSRNNNQYNSTKLEMFFRTGKKQRILILIPIILGIIMLIILAVTIVYVQRRGCVALFYRKKLFKKDNIKNEVRKNIRKDLKNTEVLRTSLNPINFTKRVAELHANSDYLFSEEFGSLGPHRPQSTCNDSRTVENQPKNRYHDIVAYDQTRFRLRTMSGVPGSNYINANYINGYDRKNAYIATQAPLAHTICDFWRMVWESECRVIVMLTDLIETGKKKCDLYWPLKGSETYKGYIVTLEDTKVYASYIVRKLTIEKADKSSCESSRQIHDVWHYQFIDWPDFGVPLNRYTLLSFILRTREHTDLASPVIVHCSAGVGRTGTYIVIDSQIKQFDDKGNYDVYNFLKSIRLQRNFLVQMEIQYIFIHDLLLDYMYSGVTEISIEDLEIALNRDYCRKEDNNKLHKEWQLLQNVSASRDQLTAALRPCNRLKNKCSNSALPVDTSRVRLTKKPFTDGSDYINASFFNGYFRKKAFIVTQIPPFDERDEFYRMVWENNVKVVVNLLTEEELTDICNVNFLFGMTSLIETGSNESIGGYSIEVIDERKENNYIHRTLTLSNTSLGIHGETRQLHHYHFYSWPEFFFPRMAFLFYFINDVVNCQQQFGDSPLLIHCKNGIGRSGMLLALLLFKEQLEDSLKIVDVYNTVKTLRNQRLNMIESLEQYEFLYKAVVSLKHYILSNDS</sequence>
<feature type="domain" description="Fibronectin type-III" evidence="12">
    <location>
        <begin position="244"/>
        <end position="333"/>
    </location>
</feature>
<feature type="domain" description="Fibronectin type-III" evidence="12">
    <location>
        <begin position="539"/>
        <end position="632"/>
    </location>
</feature>
<evidence type="ECO:0000256" key="5">
    <source>
        <dbReference type="ARBA" id="ARBA00022912"/>
    </source>
</evidence>
<evidence type="ECO:0000256" key="8">
    <source>
        <dbReference type="SAM" id="Phobius"/>
    </source>
</evidence>
<protein>
    <recommendedName>
        <fullName evidence="2">protein-tyrosine-phosphatase</fullName>
        <ecNumber evidence="2">3.1.3.48</ecNumber>
    </recommendedName>
</protein>
<dbReference type="SMART" id="SM00060">
    <property type="entry name" value="FN3"/>
    <property type="match status" value="4"/>
</dbReference>
<dbReference type="InterPro" id="IPR036179">
    <property type="entry name" value="Ig-like_dom_sf"/>
</dbReference>
<evidence type="ECO:0000256" key="3">
    <source>
        <dbReference type="ARBA" id="ARBA00022729"/>
    </source>
</evidence>
<keyword evidence="4" id="KW-0378">Hydrolase</keyword>
<dbReference type="InterPro" id="IPR050348">
    <property type="entry name" value="Protein-Tyr_Phosphatase"/>
</dbReference>
<dbReference type="InterPro" id="IPR029021">
    <property type="entry name" value="Prot-tyrosine_phosphatase-like"/>
</dbReference>
<dbReference type="SUPFAM" id="SSF49265">
    <property type="entry name" value="Fibronectin type III"/>
    <property type="match status" value="2"/>
</dbReference>
<gene>
    <name evidence="14" type="primary">LOC101239426</name>
</gene>
<dbReference type="SUPFAM" id="SSF52799">
    <property type="entry name" value="(Phosphotyrosine protein) phosphatases II"/>
    <property type="match status" value="2"/>
</dbReference>
<dbReference type="PROSITE" id="PS50853">
    <property type="entry name" value="FN3"/>
    <property type="match status" value="3"/>
</dbReference>
<dbReference type="Pfam" id="PF00041">
    <property type="entry name" value="fn3"/>
    <property type="match status" value="1"/>
</dbReference>
<proteinExistence type="predicted"/>
<evidence type="ECO:0000259" key="12">
    <source>
        <dbReference type="PROSITE" id="PS50853"/>
    </source>
</evidence>
<feature type="domain" description="Ig-like" evidence="11">
    <location>
        <begin position="155"/>
        <end position="238"/>
    </location>
</feature>
<reference evidence="14" key="1">
    <citation type="submission" date="2025-08" db="UniProtKB">
        <authorList>
            <consortium name="RefSeq"/>
        </authorList>
    </citation>
    <scope>IDENTIFICATION</scope>
</reference>
<dbReference type="InterPro" id="IPR007110">
    <property type="entry name" value="Ig-like_dom"/>
</dbReference>
<dbReference type="Gene3D" id="2.60.40.10">
    <property type="entry name" value="Immunoglobulins"/>
    <property type="match status" value="4"/>
</dbReference>
<dbReference type="RefSeq" id="XP_065673582.1">
    <property type="nucleotide sequence ID" value="XM_065817510.1"/>
</dbReference>
<dbReference type="SUPFAM" id="SSF48726">
    <property type="entry name" value="Immunoglobulin"/>
    <property type="match status" value="2"/>
</dbReference>
<comment type="catalytic activity">
    <reaction evidence="7">
        <text>O-phospho-L-tyrosyl-[protein] + H2O = L-tyrosyl-[protein] + phosphate</text>
        <dbReference type="Rhea" id="RHEA:10684"/>
        <dbReference type="Rhea" id="RHEA-COMP:10136"/>
        <dbReference type="Rhea" id="RHEA-COMP:20101"/>
        <dbReference type="ChEBI" id="CHEBI:15377"/>
        <dbReference type="ChEBI" id="CHEBI:43474"/>
        <dbReference type="ChEBI" id="CHEBI:46858"/>
        <dbReference type="ChEBI" id="CHEBI:61978"/>
        <dbReference type="EC" id="3.1.3.48"/>
    </reaction>
</comment>
<dbReference type="InterPro" id="IPR003595">
    <property type="entry name" value="Tyr_Pase_cat"/>
</dbReference>
<dbReference type="GeneID" id="101239426"/>
<evidence type="ECO:0000256" key="6">
    <source>
        <dbReference type="ARBA" id="ARBA00023136"/>
    </source>
</evidence>
<evidence type="ECO:0000313" key="13">
    <source>
        <dbReference type="Proteomes" id="UP001652625"/>
    </source>
</evidence>
<dbReference type="PROSITE" id="PS50835">
    <property type="entry name" value="IG_LIKE"/>
    <property type="match status" value="2"/>
</dbReference>
<dbReference type="PROSITE" id="PS50055">
    <property type="entry name" value="TYR_PHOSPHATASE_PTP"/>
    <property type="match status" value="2"/>
</dbReference>
<evidence type="ECO:0000256" key="1">
    <source>
        <dbReference type="ARBA" id="ARBA00004167"/>
    </source>
</evidence>
<keyword evidence="6 8" id="KW-0472">Membrane</keyword>
<dbReference type="CDD" id="cd00047">
    <property type="entry name" value="PTPc"/>
    <property type="match status" value="1"/>
</dbReference>
<dbReference type="InterPro" id="IPR013783">
    <property type="entry name" value="Ig-like_fold"/>
</dbReference>
<organism evidence="13 14">
    <name type="scientific">Hydra vulgaris</name>
    <name type="common">Hydra</name>
    <name type="synonym">Hydra attenuata</name>
    <dbReference type="NCBI Taxonomy" id="6087"/>
    <lineage>
        <taxon>Eukaryota</taxon>
        <taxon>Metazoa</taxon>
        <taxon>Cnidaria</taxon>
        <taxon>Hydrozoa</taxon>
        <taxon>Hydroidolina</taxon>
        <taxon>Anthoathecata</taxon>
        <taxon>Aplanulata</taxon>
        <taxon>Hydridae</taxon>
        <taxon>Hydra</taxon>
    </lineage>
</organism>
<dbReference type="CDD" id="cd00063">
    <property type="entry name" value="FN3"/>
    <property type="match status" value="2"/>
</dbReference>
<dbReference type="InterPro" id="IPR000242">
    <property type="entry name" value="PTP_cat"/>
</dbReference>
<feature type="domain" description="Tyrosine-protein phosphatase" evidence="9">
    <location>
        <begin position="1011"/>
        <end position="1280"/>
    </location>
</feature>
<feature type="domain" description="Tyrosine specific protein phosphatases" evidence="10">
    <location>
        <begin position="899"/>
        <end position="972"/>
    </location>
</feature>
<evidence type="ECO:0000259" key="11">
    <source>
        <dbReference type="PROSITE" id="PS50835"/>
    </source>
</evidence>
<dbReference type="InterPro" id="IPR000387">
    <property type="entry name" value="Tyr_Pase_dom"/>
</dbReference>
<evidence type="ECO:0000256" key="4">
    <source>
        <dbReference type="ARBA" id="ARBA00022801"/>
    </source>
</evidence>
<evidence type="ECO:0000259" key="10">
    <source>
        <dbReference type="PROSITE" id="PS50056"/>
    </source>
</evidence>
<dbReference type="Proteomes" id="UP001652625">
    <property type="component" value="Chromosome 14"/>
</dbReference>
<feature type="transmembrane region" description="Helical" evidence="8">
    <location>
        <begin position="635"/>
        <end position="658"/>
    </location>
</feature>
<evidence type="ECO:0000256" key="7">
    <source>
        <dbReference type="ARBA" id="ARBA00051722"/>
    </source>
</evidence>
<keyword evidence="8" id="KW-1133">Transmembrane helix</keyword>
<keyword evidence="5" id="KW-0904">Protein phosphatase</keyword>
<dbReference type="SMART" id="SM00404">
    <property type="entry name" value="PTPc_motif"/>
    <property type="match status" value="2"/>
</dbReference>
<evidence type="ECO:0000259" key="9">
    <source>
        <dbReference type="PROSITE" id="PS50055"/>
    </source>
</evidence>
<dbReference type="Pfam" id="PF00102">
    <property type="entry name" value="Y_phosphatase"/>
    <property type="match status" value="2"/>
</dbReference>
<dbReference type="Gene3D" id="3.90.190.10">
    <property type="entry name" value="Protein tyrosine phosphatase superfamily"/>
    <property type="match status" value="2"/>
</dbReference>
<dbReference type="PROSITE" id="PS50056">
    <property type="entry name" value="TYR_PHOSPHATASE_2"/>
    <property type="match status" value="2"/>
</dbReference>
<keyword evidence="13" id="KW-1185">Reference proteome</keyword>
<dbReference type="PANTHER" id="PTHR19134">
    <property type="entry name" value="RECEPTOR-TYPE TYROSINE-PROTEIN PHOSPHATASE"/>
    <property type="match status" value="1"/>
</dbReference>
<dbReference type="PANTHER" id="PTHR19134:SF540">
    <property type="entry name" value="TYROSINE-PROTEIN PHOSPHATASE 99A"/>
    <property type="match status" value="1"/>
</dbReference>
<dbReference type="PRINTS" id="PR00700">
    <property type="entry name" value="PRTYPHPHTASE"/>
</dbReference>
<dbReference type="SMART" id="SM00194">
    <property type="entry name" value="PTPc"/>
    <property type="match status" value="2"/>
</dbReference>
<dbReference type="PROSITE" id="PS00383">
    <property type="entry name" value="TYR_PHOSPHATASE_1"/>
    <property type="match status" value="2"/>
</dbReference>
<keyword evidence="3" id="KW-0732">Signal</keyword>
<feature type="transmembrane region" description="Helical" evidence="8">
    <location>
        <begin position="20"/>
        <end position="41"/>
    </location>
</feature>
<keyword evidence="8" id="KW-0812">Transmembrane</keyword>
<feature type="domain" description="Tyrosine specific protein phosphatases" evidence="10">
    <location>
        <begin position="1198"/>
        <end position="1271"/>
    </location>
</feature>
<name>A0ABM4DGL5_HYDVU</name>
<dbReference type="InterPro" id="IPR003961">
    <property type="entry name" value="FN3_dom"/>
</dbReference>
<feature type="domain" description="Tyrosine-protein phosphatase" evidence="9">
    <location>
        <begin position="720"/>
        <end position="981"/>
    </location>
</feature>
<evidence type="ECO:0000256" key="2">
    <source>
        <dbReference type="ARBA" id="ARBA00013064"/>
    </source>
</evidence>
<dbReference type="EC" id="3.1.3.48" evidence="2"/>